<reference evidence="6 7" key="1">
    <citation type="submission" date="2020-07" db="EMBL/GenBank/DDBJ databases">
        <title>Sequencing the genomes of 1000 actinobacteria strains.</title>
        <authorList>
            <person name="Klenk H.-P."/>
        </authorList>
    </citation>
    <scope>NUCLEOTIDE SEQUENCE [LARGE SCALE GENOMIC DNA]</scope>
    <source>
        <strain evidence="6 7">DSM 45772</strain>
    </source>
</reference>
<accession>A0A7Y9J3Z1</accession>
<dbReference type="PROSITE" id="PS50975">
    <property type="entry name" value="ATP_GRASP"/>
    <property type="match status" value="1"/>
</dbReference>
<evidence type="ECO:0000313" key="7">
    <source>
        <dbReference type="Proteomes" id="UP000535890"/>
    </source>
</evidence>
<organism evidence="6 7">
    <name type="scientific">Actinomycetospora corticicola</name>
    <dbReference type="NCBI Taxonomy" id="663602"/>
    <lineage>
        <taxon>Bacteria</taxon>
        <taxon>Bacillati</taxon>
        <taxon>Actinomycetota</taxon>
        <taxon>Actinomycetes</taxon>
        <taxon>Pseudonocardiales</taxon>
        <taxon>Pseudonocardiaceae</taxon>
        <taxon>Actinomycetospora</taxon>
    </lineage>
</organism>
<evidence type="ECO:0000259" key="5">
    <source>
        <dbReference type="PROSITE" id="PS50975"/>
    </source>
</evidence>
<dbReference type="Gene3D" id="3.30.470.20">
    <property type="entry name" value="ATP-grasp fold, B domain"/>
    <property type="match status" value="1"/>
</dbReference>
<keyword evidence="1" id="KW-0436">Ligase</keyword>
<name>A0A7Y9J3Z1_9PSEU</name>
<comment type="caution">
    <text evidence="6">The sequence shown here is derived from an EMBL/GenBank/DDBJ whole genome shotgun (WGS) entry which is preliminary data.</text>
</comment>
<dbReference type="Proteomes" id="UP000535890">
    <property type="component" value="Unassembled WGS sequence"/>
</dbReference>
<dbReference type="Pfam" id="PF13535">
    <property type="entry name" value="ATP-grasp_4"/>
    <property type="match status" value="1"/>
</dbReference>
<keyword evidence="2 4" id="KW-0547">Nucleotide-binding</keyword>
<dbReference type="PANTHER" id="PTHR43585">
    <property type="entry name" value="FUMIPYRROLE BIOSYNTHESIS PROTEIN C"/>
    <property type="match status" value="1"/>
</dbReference>
<protein>
    <submittedName>
        <fullName evidence="6">Biotin carboxylase</fullName>
    </submittedName>
</protein>
<gene>
    <name evidence="6" type="ORF">BJ983_000612</name>
</gene>
<dbReference type="GO" id="GO:0005524">
    <property type="term" value="F:ATP binding"/>
    <property type="evidence" value="ECO:0007669"/>
    <property type="project" value="UniProtKB-UniRule"/>
</dbReference>
<sequence length="426" mass="44544">MTAEDHLVLLSGIGGPAAAGALPQIAAVTRAVSVVHVRAWTPGDAVRAAWDEHGFTGEFVEVDDLDGVRDAALALAGRRPVHGVVTYSELLLRPQAEITEVLHLPGNPVAAVACAQSKALQRAAFVAAGLPSPRHEVITRATELDAAAARVGFPAVLKPSLGAGSVGVRTVRSSPELHAAWDRIAEQPTAFLQHDPSAVLEARLPVDDGHEPDLAGYCSVEGLVHDGTVTTLGISDRLRLQHDCVEEGLVLPSSMGSDLAARVVACAERAIRAVGLRHGATHVEIATGDGDPRPIEVNARVGGPVCSMVAAATGRSLVADIAALALGRRVPPLPPPHATAWFRFVPVPEGDWRIAAQTPAAELLTRFPQLVYLRPRFEVGGHVTLARTQHLASFLVAAPDRATAAATAAEVERALGIDLQPVAALR</sequence>
<evidence type="ECO:0000256" key="2">
    <source>
        <dbReference type="ARBA" id="ARBA00022741"/>
    </source>
</evidence>
<dbReference type="RefSeq" id="WP_179792452.1">
    <property type="nucleotide sequence ID" value="NZ_BAABHP010000018.1"/>
</dbReference>
<keyword evidence="7" id="KW-1185">Reference proteome</keyword>
<dbReference type="AlphaFoldDB" id="A0A7Y9J3Z1"/>
<feature type="domain" description="ATP-grasp" evidence="5">
    <location>
        <begin position="122"/>
        <end position="326"/>
    </location>
</feature>
<dbReference type="GO" id="GO:0016874">
    <property type="term" value="F:ligase activity"/>
    <property type="evidence" value="ECO:0007669"/>
    <property type="project" value="UniProtKB-KW"/>
</dbReference>
<dbReference type="Gene3D" id="3.30.1490.20">
    <property type="entry name" value="ATP-grasp fold, A domain"/>
    <property type="match status" value="1"/>
</dbReference>
<dbReference type="EMBL" id="JACCBN010000001">
    <property type="protein sequence ID" value="NYD34510.1"/>
    <property type="molecule type" value="Genomic_DNA"/>
</dbReference>
<evidence type="ECO:0000256" key="4">
    <source>
        <dbReference type="PROSITE-ProRule" id="PRU00409"/>
    </source>
</evidence>
<proteinExistence type="predicted"/>
<evidence type="ECO:0000256" key="1">
    <source>
        <dbReference type="ARBA" id="ARBA00022598"/>
    </source>
</evidence>
<dbReference type="PANTHER" id="PTHR43585:SF2">
    <property type="entry name" value="ATP-GRASP ENZYME FSQD"/>
    <property type="match status" value="1"/>
</dbReference>
<dbReference type="InterPro" id="IPR052032">
    <property type="entry name" value="ATP-dep_AA_Ligase"/>
</dbReference>
<dbReference type="GO" id="GO:0046872">
    <property type="term" value="F:metal ion binding"/>
    <property type="evidence" value="ECO:0007669"/>
    <property type="project" value="InterPro"/>
</dbReference>
<keyword evidence="3 4" id="KW-0067">ATP-binding</keyword>
<evidence type="ECO:0000313" key="6">
    <source>
        <dbReference type="EMBL" id="NYD34510.1"/>
    </source>
</evidence>
<dbReference type="InterPro" id="IPR013815">
    <property type="entry name" value="ATP_grasp_subdomain_1"/>
</dbReference>
<dbReference type="Gene3D" id="3.40.50.20">
    <property type="match status" value="1"/>
</dbReference>
<dbReference type="InterPro" id="IPR011761">
    <property type="entry name" value="ATP-grasp"/>
</dbReference>
<dbReference type="SUPFAM" id="SSF56059">
    <property type="entry name" value="Glutathione synthetase ATP-binding domain-like"/>
    <property type="match status" value="1"/>
</dbReference>
<evidence type="ECO:0000256" key="3">
    <source>
        <dbReference type="ARBA" id="ARBA00022840"/>
    </source>
</evidence>